<keyword evidence="3" id="KW-0547">Nucleotide-binding</keyword>
<keyword evidence="4" id="KW-1185">Reference proteome</keyword>
<accession>A0A8E6B3P8</accession>
<dbReference type="Gene3D" id="3.40.50.12030">
    <property type="entry name" value="Uncharacterised protein family UPF0261, NC domain"/>
    <property type="match status" value="1"/>
</dbReference>
<dbReference type="Pfam" id="PF06792">
    <property type="entry name" value="UPF0261"/>
    <property type="match status" value="1"/>
</dbReference>
<dbReference type="PIRSF" id="PIRSF033271">
    <property type="entry name" value="UCP033271"/>
    <property type="match status" value="1"/>
</dbReference>
<evidence type="ECO:0000313" key="3">
    <source>
        <dbReference type="EMBL" id="QVL29973.1"/>
    </source>
</evidence>
<sequence>MGTKTVLLIGTLDTKGAEIEYLRDLLSSQSLQVAIMDCGVLGESAKFAKITSQEIFAAAGTTLDLVRRRNDRGEAIDLAARGAVKVATGLASRGQIQGVLGIGGSAGSTIASAVMRALPYGLPKILVSTLASGQVGHYVGVRDICMMYSVVDFCGLNRFSRTILANAAHAMAGMLNSELPQAHTDRAMIASSMFGVTTPCVEQARNHFDSENFETLVFHATGSGGRTMEAMIRDRLFAGVLDITTTELADELVGGVLSAGKDRLTAAAIEGIPQVISVGALDMVNFGPMESVPEKFSKRKFYHHNASVTLMRTNPEENDRLGKEIAEKACASRGPTVIMLPLRGVSAIDKRDGPFWWPEADEALFQSIRNWVYSDVPVIELDLHINDPAFGDEAAKTLLRLMRKK</sequence>
<dbReference type="EMBL" id="CP074694">
    <property type="protein sequence ID" value="QVL29973.1"/>
    <property type="molecule type" value="Genomic_DNA"/>
</dbReference>
<dbReference type="GO" id="GO:0005524">
    <property type="term" value="F:ATP binding"/>
    <property type="evidence" value="ECO:0007669"/>
    <property type="project" value="UniProtKB-KW"/>
</dbReference>
<dbReference type="Gene3D" id="3.40.50.12020">
    <property type="entry name" value="Uncharacterised protein family UPF0261, NN domain"/>
    <property type="match status" value="1"/>
</dbReference>
<feature type="domain" description="UPF0261" evidence="1">
    <location>
        <begin position="4"/>
        <end position="178"/>
    </location>
</feature>
<dbReference type="KEGG" id="tsph:KIH39_13960"/>
<dbReference type="Proteomes" id="UP000676194">
    <property type="component" value="Chromosome"/>
</dbReference>
<dbReference type="InterPro" id="IPR051353">
    <property type="entry name" value="Tobamovirus_resist_UPF0261"/>
</dbReference>
<protein>
    <submittedName>
        <fullName evidence="3">Tm-1-like ATP-binding domain-containing protein</fullName>
    </submittedName>
</protein>
<dbReference type="InterPro" id="IPR008322">
    <property type="entry name" value="UPF0261"/>
</dbReference>
<dbReference type="RefSeq" id="WP_213493855.1">
    <property type="nucleotide sequence ID" value="NZ_CP074694.1"/>
</dbReference>
<evidence type="ECO:0000259" key="2">
    <source>
        <dbReference type="Pfam" id="PF23189"/>
    </source>
</evidence>
<dbReference type="Pfam" id="PF23189">
    <property type="entry name" value="UPF0261_C"/>
    <property type="match status" value="1"/>
</dbReference>
<proteinExistence type="predicted"/>
<reference evidence="3" key="1">
    <citation type="submission" date="2021-05" db="EMBL/GenBank/DDBJ databases">
        <title>Complete genome sequence of the cellulolytic planctomycete Telmatocola sphagniphila SP2T and characterization of the first cellulase from planctomycetes.</title>
        <authorList>
            <person name="Rakitin A.L."/>
            <person name="Beletsky A.V."/>
            <person name="Naumoff D.G."/>
            <person name="Kulichevskaya I.S."/>
            <person name="Mardanov A.V."/>
            <person name="Ravin N.V."/>
            <person name="Dedysh S.N."/>
        </authorList>
    </citation>
    <scope>NUCLEOTIDE SEQUENCE</scope>
    <source>
        <strain evidence="3">SP2T</strain>
    </source>
</reference>
<feature type="domain" description="UPF0261" evidence="2">
    <location>
        <begin position="186"/>
        <end position="402"/>
    </location>
</feature>
<organism evidence="3 4">
    <name type="scientific">Telmatocola sphagniphila</name>
    <dbReference type="NCBI Taxonomy" id="1123043"/>
    <lineage>
        <taxon>Bacteria</taxon>
        <taxon>Pseudomonadati</taxon>
        <taxon>Planctomycetota</taxon>
        <taxon>Planctomycetia</taxon>
        <taxon>Gemmatales</taxon>
        <taxon>Gemmataceae</taxon>
    </lineage>
</organism>
<keyword evidence="3" id="KW-0067">ATP-binding</keyword>
<dbReference type="PANTHER" id="PTHR31862">
    <property type="entry name" value="UPF0261 DOMAIN PROTEIN (AFU_ORTHOLOGUE AFUA_1G10120)"/>
    <property type="match status" value="1"/>
</dbReference>
<dbReference type="InterPro" id="IPR044122">
    <property type="entry name" value="UPF0261_N"/>
</dbReference>
<dbReference type="NCBIfam" id="NF002674">
    <property type="entry name" value="PRK02399.1-2"/>
    <property type="match status" value="1"/>
</dbReference>
<dbReference type="AlphaFoldDB" id="A0A8E6B3P8"/>
<name>A0A8E6B3P8_9BACT</name>
<dbReference type="PANTHER" id="PTHR31862:SF1">
    <property type="entry name" value="UPF0261 DOMAIN PROTEIN (AFU_ORTHOLOGUE AFUA_1G10120)"/>
    <property type="match status" value="1"/>
</dbReference>
<gene>
    <name evidence="3" type="ORF">KIH39_13960</name>
</gene>
<dbReference type="InterPro" id="IPR056778">
    <property type="entry name" value="UPF0261_C"/>
</dbReference>
<evidence type="ECO:0000259" key="1">
    <source>
        <dbReference type="Pfam" id="PF06792"/>
    </source>
</evidence>
<evidence type="ECO:0000313" key="4">
    <source>
        <dbReference type="Proteomes" id="UP000676194"/>
    </source>
</evidence>
<dbReference type="CDD" id="cd15488">
    <property type="entry name" value="Tm-1-like"/>
    <property type="match status" value="1"/>
</dbReference>